<proteinExistence type="predicted"/>
<dbReference type="Gene3D" id="1.10.287.3080">
    <property type="match status" value="1"/>
</dbReference>
<keyword evidence="7" id="KW-1185">Reference proteome</keyword>
<evidence type="ECO:0000313" key="7">
    <source>
        <dbReference type="Proteomes" id="UP000663444"/>
    </source>
</evidence>
<dbReference type="EMBL" id="CP064781">
    <property type="protein sequence ID" value="QRJ65611.1"/>
    <property type="molecule type" value="Genomic_DNA"/>
</dbReference>
<dbReference type="InterPro" id="IPR010177">
    <property type="entry name" value="Paired_CXXCH_1"/>
</dbReference>
<feature type="domain" description="Cytochrome c-type protein NrfB-like" evidence="5">
    <location>
        <begin position="77"/>
        <end position="161"/>
    </location>
</feature>
<dbReference type="Gene3D" id="3.90.10.10">
    <property type="entry name" value="Cytochrome C3"/>
    <property type="match status" value="1"/>
</dbReference>
<dbReference type="NCBIfam" id="TIGR03508">
    <property type="entry name" value="decahem_SO"/>
    <property type="match status" value="1"/>
</dbReference>
<feature type="compositionally biased region" description="Basic and acidic residues" evidence="2">
    <location>
        <begin position="83"/>
        <end position="92"/>
    </location>
</feature>
<dbReference type="AlphaFoldDB" id="A0A974SS83"/>
<evidence type="ECO:0000256" key="2">
    <source>
        <dbReference type="SAM" id="MobiDB-lite"/>
    </source>
</evidence>
<feature type="domain" description="Doubled CXXCH motif" evidence="4">
    <location>
        <begin position="183"/>
        <end position="224"/>
    </location>
</feature>
<dbReference type="Pfam" id="PF22678">
    <property type="entry name" value="Cytochrom_c_NrfB-like"/>
    <property type="match status" value="1"/>
</dbReference>
<dbReference type="KEGG" id="ares:IWH25_02745"/>
<feature type="signal peptide" evidence="3">
    <location>
        <begin position="1"/>
        <end position="23"/>
    </location>
</feature>
<dbReference type="PANTHER" id="PTHR35038:SF6">
    <property type="entry name" value="SURFACE LOCALIZED DECAHEME CYTOCHROME C LIPOPROTEIN"/>
    <property type="match status" value="1"/>
</dbReference>
<dbReference type="InterPro" id="IPR036280">
    <property type="entry name" value="Multihaem_cyt_sf"/>
</dbReference>
<dbReference type="InterPro" id="IPR053875">
    <property type="entry name" value="Cytochrom_c_NrfB-like_dom"/>
</dbReference>
<gene>
    <name evidence="6" type="ORF">IWH25_02745</name>
</gene>
<evidence type="ECO:0000256" key="1">
    <source>
        <dbReference type="ARBA" id="ARBA00022729"/>
    </source>
</evidence>
<organism evidence="6 7">
    <name type="scientific">Azospira restricta</name>
    <dbReference type="NCBI Taxonomy" id="404405"/>
    <lineage>
        <taxon>Bacteria</taxon>
        <taxon>Pseudomonadati</taxon>
        <taxon>Pseudomonadota</taxon>
        <taxon>Betaproteobacteria</taxon>
        <taxon>Rhodocyclales</taxon>
        <taxon>Rhodocyclaceae</taxon>
        <taxon>Azospira</taxon>
    </lineage>
</organism>
<keyword evidence="1 3" id="KW-0732">Signal</keyword>
<accession>A0A974SS83</accession>
<dbReference type="InterPro" id="IPR051829">
    <property type="entry name" value="Multiheme_Cytochr_ET"/>
</dbReference>
<feature type="region of interest" description="Disordered" evidence="2">
    <location>
        <begin position="62"/>
        <end position="111"/>
    </location>
</feature>
<dbReference type="PANTHER" id="PTHR35038">
    <property type="entry name" value="DISSIMILATORY SULFITE REDUCTASE SIRA"/>
    <property type="match status" value="1"/>
</dbReference>
<evidence type="ECO:0000259" key="5">
    <source>
        <dbReference type="Pfam" id="PF22678"/>
    </source>
</evidence>
<dbReference type="Proteomes" id="UP000663444">
    <property type="component" value="Chromosome"/>
</dbReference>
<feature type="chain" id="PRO_5037859473" evidence="3">
    <location>
        <begin position="24"/>
        <end position="320"/>
    </location>
</feature>
<evidence type="ECO:0000313" key="6">
    <source>
        <dbReference type="EMBL" id="QRJ65611.1"/>
    </source>
</evidence>
<dbReference type="Pfam" id="PF09699">
    <property type="entry name" value="Paired_CXXCH_1"/>
    <property type="match status" value="2"/>
</dbReference>
<dbReference type="SUPFAM" id="SSF48695">
    <property type="entry name" value="Multiheme cytochromes"/>
    <property type="match status" value="1"/>
</dbReference>
<sequence length="320" mass="33997">MRVIVAAVGLCAGLLIGGAPAVAADAKGGEAKPPAKDLVLRGDAKCTSCHDEADAPEQLAIGKTKHGTRADQRTPSCTNCHGDSVKHEKEAGRGSGKGPAPDVAFGKKSKNTAEERNQQCLNCHQGGKRIHWQSGVHANRDVTCASCHKIHDGHDKVRGKDTQTEVCFTCHKEQRNQATRPSHHPVIEGKMTCSSCHDVHSDNPKMMVRGSTNDTCYTCHMEKRGPFVHSHQPVTEDCGICHNPHGTTAANLLKSRPPFLCQSCHDGSGHHGQSAALPANRAAIGTSTLGTVARGCLNCHTNIHGSNSTQDATAGTRFTR</sequence>
<dbReference type="GO" id="GO:0016491">
    <property type="term" value="F:oxidoreductase activity"/>
    <property type="evidence" value="ECO:0007669"/>
    <property type="project" value="TreeGrafter"/>
</dbReference>
<name>A0A974SS83_9RHOO</name>
<reference evidence="6" key="1">
    <citation type="submission" date="2020-11" db="EMBL/GenBank/DDBJ databases">
        <title>Azospira restricta DSM 18626 genome sequence.</title>
        <authorList>
            <person name="Moe W.M."/>
        </authorList>
    </citation>
    <scope>NUCLEOTIDE SEQUENCE</scope>
    <source>
        <strain evidence="6">DSM 18626</strain>
    </source>
</reference>
<feature type="domain" description="Doubled CXXCH motif" evidence="4">
    <location>
        <begin position="231"/>
        <end position="267"/>
    </location>
</feature>
<dbReference type="InterPro" id="IPR020015">
    <property type="entry name" value="Decahaem_cyt-c_DmsE"/>
</dbReference>
<dbReference type="NCBIfam" id="TIGR01905">
    <property type="entry name" value="paired_CXXCH_1"/>
    <property type="match status" value="2"/>
</dbReference>
<protein>
    <submittedName>
        <fullName evidence="6">DmsE family decaheme c-type cytochrome</fullName>
    </submittedName>
</protein>
<evidence type="ECO:0000256" key="3">
    <source>
        <dbReference type="SAM" id="SignalP"/>
    </source>
</evidence>
<evidence type="ECO:0000259" key="4">
    <source>
        <dbReference type="Pfam" id="PF09699"/>
    </source>
</evidence>